<reference evidence="6" key="1">
    <citation type="submission" date="2016-10" db="EMBL/GenBank/DDBJ databases">
        <authorList>
            <person name="Varghese N."/>
            <person name="Submissions S."/>
        </authorList>
    </citation>
    <scope>NUCLEOTIDE SEQUENCE [LARGE SCALE GENOMIC DNA]</scope>
    <source>
        <strain evidence="6">CGMCC 1.10119</strain>
    </source>
</reference>
<dbReference type="SMART" id="SM00478">
    <property type="entry name" value="ENDO3c"/>
    <property type="match status" value="1"/>
</dbReference>
<name>A0A1G9SU57_9EURY</name>
<dbReference type="STRING" id="660521.SAMN04487949_1498"/>
<dbReference type="AlphaFoldDB" id="A0A1G9SU57"/>
<comment type="similarity">
    <text evidence="1">Belongs to the alkylbase DNA glycosidase AlkA family.</text>
</comment>
<dbReference type="GO" id="GO:0006285">
    <property type="term" value="P:base-excision repair, AP site formation"/>
    <property type="evidence" value="ECO:0007669"/>
    <property type="project" value="TreeGrafter"/>
</dbReference>
<dbReference type="GO" id="GO:0006307">
    <property type="term" value="P:DNA alkylation repair"/>
    <property type="evidence" value="ECO:0007669"/>
    <property type="project" value="TreeGrafter"/>
</dbReference>
<sequence>MTDADAPTPHDHLRTTDLEPLVETYGELHLDPSDDLFQRLVVSVVNQLISTEAAKTIRGRLFDRFEVTPAGILAADADALREVGLSGQKVEYVKNVARWFDEQDVTRDRFTDMTDSEVVADLTEITGIGDWTAEMFLMFGLGREDVFPVGDLAVRRGMEQLFGEMTRGEMRTRAEPWAPYRSYAALYIWQHYTDGDADIDGIEF</sequence>
<keyword evidence="3" id="KW-0234">DNA repair</keyword>
<dbReference type="SUPFAM" id="SSF48150">
    <property type="entry name" value="DNA-glycosylase"/>
    <property type="match status" value="1"/>
</dbReference>
<evidence type="ECO:0000256" key="3">
    <source>
        <dbReference type="ARBA" id="ARBA00023204"/>
    </source>
</evidence>
<dbReference type="FunFam" id="1.10.340.30:FF:000004">
    <property type="entry name" value="DNA-3-methyladenine glycosylase II"/>
    <property type="match status" value="1"/>
</dbReference>
<dbReference type="InterPro" id="IPR011257">
    <property type="entry name" value="DNA_glycosylase"/>
</dbReference>
<feature type="domain" description="HhH-GPD" evidence="4">
    <location>
        <begin position="45"/>
        <end position="193"/>
    </location>
</feature>
<evidence type="ECO:0000256" key="2">
    <source>
        <dbReference type="ARBA" id="ARBA00022763"/>
    </source>
</evidence>
<protein>
    <submittedName>
        <fullName evidence="5">DNA-3-methyladenine glycosylase II</fullName>
    </submittedName>
</protein>
<dbReference type="InterPro" id="IPR051912">
    <property type="entry name" value="Alkylbase_DNA_Glycosylase/TA"/>
</dbReference>
<organism evidence="5 6">
    <name type="scientific">Halogranum gelatinilyticum</name>
    <dbReference type="NCBI Taxonomy" id="660521"/>
    <lineage>
        <taxon>Archaea</taxon>
        <taxon>Methanobacteriati</taxon>
        <taxon>Methanobacteriota</taxon>
        <taxon>Stenosarchaea group</taxon>
        <taxon>Halobacteria</taxon>
        <taxon>Halobacteriales</taxon>
        <taxon>Haloferacaceae</taxon>
    </lineage>
</organism>
<dbReference type="Gene3D" id="1.10.340.30">
    <property type="entry name" value="Hypothetical protein, domain 2"/>
    <property type="match status" value="1"/>
</dbReference>
<dbReference type="EMBL" id="FNHL01000002">
    <property type="protein sequence ID" value="SDM38960.1"/>
    <property type="molecule type" value="Genomic_DNA"/>
</dbReference>
<dbReference type="InterPro" id="IPR003265">
    <property type="entry name" value="HhH-GPD_domain"/>
</dbReference>
<dbReference type="GO" id="GO:0043916">
    <property type="term" value="F:DNA-7-methylguanine glycosylase activity"/>
    <property type="evidence" value="ECO:0007669"/>
    <property type="project" value="TreeGrafter"/>
</dbReference>
<dbReference type="PANTHER" id="PTHR43003">
    <property type="entry name" value="DNA-3-METHYLADENINE GLYCOSYLASE"/>
    <property type="match status" value="1"/>
</dbReference>
<dbReference type="Gene3D" id="1.10.1670.40">
    <property type="match status" value="1"/>
</dbReference>
<evidence type="ECO:0000313" key="6">
    <source>
        <dbReference type="Proteomes" id="UP000199451"/>
    </source>
</evidence>
<gene>
    <name evidence="5" type="ORF">SAMN04487949_1498</name>
</gene>
<evidence type="ECO:0000313" key="5">
    <source>
        <dbReference type="EMBL" id="SDM38960.1"/>
    </source>
</evidence>
<dbReference type="RefSeq" id="WP_244509952.1">
    <property type="nucleotide sequence ID" value="NZ_FNHL01000002.1"/>
</dbReference>
<evidence type="ECO:0000259" key="4">
    <source>
        <dbReference type="SMART" id="SM00478"/>
    </source>
</evidence>
<dbReference type="GO" id="GO:0032131">
    <property type="term" value="F:alkylated DNA binding"/>
    <property type="evidence" value="ECO:0007669"/>
    <property type="project" value="TreeGrafter"/>
</dbReference>
<accession>A0A1G9SU57</accession>
<evidence type="ECO:0000256" key="1">
    <source>
        <dbReference type="ARBA" id="ARBA00010817"/>
    </source>
</evidence>
<dbReference type="Pfam" id="PF00730">
    <property type="entry name" value="HhH-GPD"/>
    <property type="match status" value="1"/>
</dbReference>
<dbReference type="Proteomes" id="UP000199451">
    <property type="component" value="Unassembled WGS sequence"/>
</dbReference>
<keyword evidence="2" id="KW-0227">DNA damage</keyword>
<dbReference type="CDD" id="cd00056">
    <property type="entry name" value="ENDO3c"/>
    <property type="match status" value="1"/>
</dbReference>
<keyword evidence="6" id="KW-1185">Reference proteome</keyword>
<dbReference type="GO" id="GO:0032993">
    <property type="term" value="C:protein-DNA complex"/>
    <property type="evidence" value="ECO:0007669"/>
    <property type="project" value="TreeGrafter"/>
</dbReference>
<proteinExistence type="inferred from homology"/>
<dbReference type="GO" id="GO:0008725">
    <property type="term" value="F:DNA-3-methyladenine glycosylase activity"/>
    <property type="evidence" value="ECO:0007669"/>
    <property type="project" value="TreeGrafter"/>
</dbReference>
<dbReference type="PANTHER" id="PTHR43003:SF5">
    <property type="entry name" value="DNA-3-METHYLADENINE GLYCOSYLASE"/>
    <property type="match status" value="1"/>
</dbReference>